<accession>A0A5J4RCU5</accession>
<comment type="caution">
    <text evidence="1">The sequence shown here is derived from an EMBL/GenBank/DDBJ whole genome shotgun (WGS) entry which is preliminary data.</text>
</comment>
<reference evidence="1 2" key="1">
    <citation type="submission" date="2019-03" db="EMBL/GenBank/DDBJ databases">
        <title>Single cell metagenomics reveals metabolic interactions within the superorganism composed of flagellate Streblomastix strix and complex community of Bacteroidetes bacteria on its surface.</title>
        <authorList>
            <person name="Treitli S.C."/>
            <person name="Kolisko M."/>
            <person name="Husnik F."/>
            <person name="Keeling P."/>
            <person name="Hampl V."/>
        </authorList>
    </citation>
    <scope>NUCLEOTIDE SEQUENCE [LARGE SCALE GENOMIC DNA]</scope>
    <source>
        <strain evidence="1">ST1C</strain>
    </source>
</reference>
<proteinExistence type="predicted"/>
<dbReference type="EMBL" id="SNRW01042819">
    <property type="protein sequence ID" value="KAA6330533.1"/>
    <property type="molecule type" value="Genomic_DNA"/>
</dbReference>
<evidence type="ECO:0000313" key="2">
    <source>
        <dbReference type="Proteomes" id="UP000324800"/>
    </source>
</evidence>
<name>A0A5J4RCU5_9EUKA</name>
<dbReference type="Proteomes" id="UP000324800">
    <property type="component" value="Unassembled WGS sequence"/>
</dbReference>
<organism evidence="1 2">
    <name type="scientific">Streblomastix strix</name>
    <dbReference type="NCBI Taxonomy" id="222440"/>
    <lineage>
        <taxon>Eukaryota</taxon>
        <taxon>Metamonada</taxon>
        <taxon>Preaxostyla</taxon>
        <taxon>Oxymonadida</taxon>
        <taxon>Streblomastigidae</taxon>
        <taxon>Streblomastix</taxon>
    </lineage>
</organism>
<dbReference type="AlphaFoldDB" id="A0A5J4RCU5"/>
<feature type="non-terminal residue" evidence="1">
    <location>
        <position position="1"/>
    </location>
</feature>
<protein>
    <submittedName>
        <fullName evidence="1">Uncharacterized protein</fullName>
    </submittedName>
</protein>
<gene>
    <name evidence="1" type="ORF">EZS28_053489</name>
</gene>
<sequence>ETDILLESSDNQSPQHSFFEFDCESLQETAQKLDIKGFMTHLHYHVTDGQLIGQQLTGIGEKVVVSSNMKEKEAAVASVLNKSTVQQVNKEQFIERVKEQLIHLRTINPKEQV</sequence>
<evidence type="ECO:0000313" key="1">
    <source>
        <dbReference type="EMBL" id="KAA6330533.1"/>
    </source>
</evidence>